<dbReference type="EMBL" id="BONY01000003">
    <property type="protein sequence ID" value="GIH02555.1"/>
    <property type="molecule type" value="Genomic_DNA"/>
</dbReference>
<comment type="caution">
    <text evidence="3">The sequence shown here is derived from an EMBL/GenBank/DDBJ whole genome shotgun (WGS) entry which is preliminary data.</text>
</comment>
<dbReference type="AlphaFoldDB" id="A0A8J3Q3H5"/>
<comment type="similarity">
    <text evidence="1">Belongs to the AHA1 family.</text>
</comment>
<evidence type="ECO:0000256" key="1">
    <source>
        <dbReference type="ARBA" id="ARBA00006817"/>
    </source>
</evidence>
<evidence type="ECO:0000313" key="3">
    <source>
        <dbReference type="EMBL" id="GIH02555.1"/>
    </source>
</evidence>
<dbReference type="Proteomes" id="UP000612899">
    <property type="component" value="Unassembled WGS sequence"/>
</dbReference>
<keyword evidence="4" id="KW-1185">Reference proteome</keyword>
<protein>
    <submittedName>
        <fullName evidence="3">ATPase</fullName>
    </submittedName>
</protein>
<dbReference type="Gene3D" id="3.30.530.20">
    <property type="match status" value="1"/>
</dbReference>
<name>A0A8J3Q3H5_9ACTN</name>
<dbReference type="RefSeq" id="WP_203906505.1">
    <property type="nucleotide sequence ID" value="NZ_BONY01000003.1"/>
</dbReference>
<accession>A0A8J3Q3H5</accession>
<organism evidence="3 4">
    <name type="scientific">Rhizocola hellebori</name>
    <dbReference type="NCBI Taxonomy" id="1392758"/>
    <lineage>
        <taxon>Bacteria</taxon>
        <taxon>Bacillati</taxon>
        <taxon>Actinomycetota</taxon>
        <taxon>Actinomycetes</taxon>
        <taxon>Micromonosporales</taxon>
        <taxon>Micromonosporaceae</taxon>
        <taxon>Rhizocola</taxon>
    </lineage>
</organism>
<proteinExistence type="inferred from homology"/>
<gene>
    <name evidence="3" type="ORF">Rhe02_06220</name>
</gene>
<dbReference type="SUPFAM" id="SSF55961">
    <property type="entry name" value="Bet v1-like"/>
    <property type="match status" value="1"/>
</dbReference>
<evidence type="ECO:0000313" key="4">
    <source>
        <dbReference type="Proteomes" id="UP000612899"/>
    </source>
</evidence>
<sequence length="163" mass="18577">MTNAYPDVRKSVIVHVPIAKAWAIFTDRPIEWWPESHVLVASPREEITFEPKVGGRYFERAQDGTVCQWGTMLEWDPPNRLAMTWRIDGNWQMITDDDRASEIEVSFTALSPDTTSVELAHVKLFKHGDEAARRIHAALNGPSPGETLDKYAKLVARYLEEGR</sequence>
<dbReference type="InterPro" id="IPR013538">
    <property type="entry name" value="ASHA1/2-like_C"/>
</dbReference>
<reference evidence="3" key="1">
    <citation type="submission" date="2021-01" db="EMBL/GenBank/DDBJ databases">
        <title>Whole genome shotgun sequence of Rhizocola hellebori NBRC 109834.</title>
        <authorList>
            <person name="Komaki H."/>
            <person name="Tamura T."/>
        </authorList>
    </citation>
    <scope>NUCLEOTIDE SEQUENCE</scope>
    <source>
        <strain evidence="3">NBRC 109834</strain>
    </source>
</reference>
<evidence type="ECO:0000259" key="2">
    <source>
        <dbReference type="Pfam" id="PF08327"/>
    </source>
</evidence>
<feature type="domain" description="Activator of Hsp90 ATPase homologue 1/2-like C-terminal" evidence="2">
    <location>
        <begin position="16"/>
        <end position="131"/>
    </location>
</feature>
<dbReference type="CDD" id="cd08891">
    <property type="entry name" value="SRPBCC_CalC"/>
    <property type="match status" value="1"/>
</dbReference>
<dbReference type="InterPro" id="IPR023393">
    <property type="entry name" value="START-like_dom_sf"/>
</dbReference>
<dbReference type="Pfam" id="PF08327">
    <property type="entry name" value="AHSA1"/>
    <property type="match status" value="1"/>
</dbReference>